<protein>
    <submittedName>
        <fullName evidence="7">TolC family protein</fullName>
    </submittedName>
</protein>
<dbReference type="Gene3D" id="1.20.1600.10">
    <property type="entry name" value="Outer membrane efflux proteins (OEP)"/>
    <property type="match status" value="1"/>
</dbReference>
<keyword evidence="8" id="KW-1185">Reference proteome</keyword>
<evidence type="ECO:0000313" key="8">
    <source>
        <dbReference type="Proteomes" id="UP001368500"/>
    </source>
</evidence>
<evidence type="ECO:0000256" key="4">
    <source>
        <dbReference type="ARBA" id="ARBA00023136"/>
    </source>
</evidence>
<comment type="caution">
    <text evidence="7">The sequence shown here is derived from an EMBL/GenBank/DDBJ whole genome shotgun (WGS) entry which is preliminary data.</text>
</comment>
<keyword evidence="4" id="KW-0472">Membrane</keyword>
<organism evidence="7 8">
    <name type="scientific">Pseudaquabacterium rugosum</name>
    <dbReference type="NCBI Taxonomy" id="2984194"/>
    <lineage>
        <taxon>Bacteria</taxon>
        <taxon>Pseudomonadati</taxon>
        <taxon>Pseudomonadota</taxon>
        <taxon>Betaproteobacteria</taxon>
        <taxon>Burkholderiales</taxon>
        <taxon>Sphaerotilaceae</taxon>
        <taxon>Pseudaquabacterium</taxon>
    </lineage>
</organism>
<reference evidence="7 8" key="1">
    <citation type="submission" date="2024-04" db="EMBL/GenBank/DDBJ databases">
        <title>Novel species of the genus Ideonella isolated from streams.</title>
        <authorList>
            <person name="Lu H."/>
        </authorList>
    </citation>
    <scope>NUCLEOTIDE SEQUENCE [LARGE SCALE GENOMIC DNA]</scope>
    <source>
        <strain evidence="7 8">BYS139W</strain>
    </source>
</reference>
<evidence type="ECO:0000256" key="5">
    <source>
        <dbReference type="ARBA" id="ARBA00023237"/>
    </source>
</evidence>
<dbReference type="Proteomes" id="UP001368500">
    <property type="component" value="Unassembled WGS sequence"/>
</dbReference>
<dbReference type="PANTHER" id="PTHR30026:SF20">
    <property type="entry name" value="OUTER MEMBRANE PROTEIN TOLC"/>
    <property type="match status" value="1"/>
</dbReference>
<keyword evidence="5" id="KW-0998">Cell outer membrane</keyword>
<keyword evidence="3" id="KW-0812">Transmembrane</keyword>
<dbReference type="SUPFAM" id="SSF56954">
    <property type="entry name" value="Outer membrane efflux proteins (OEP)"/>
    <property type="match status" value="1"/>
</dbReference>
<feature type="region of interest" description="Disordered" evidence="6">
    <location>
        <begin position="91"/>
        <end position="116"/>
    </location>
</feature>
<accession>A0ABU9B8Z4</accession>
<keyword evidence="2" id="KW-1134">Transmembrane beta strand</keyword>
<gene>
    <name evidence="7" type="ORF">AACH11_04570</name>
</gene>
<name>A0ABU9B8Z4_9BURK</name>
<evidence type="ECO:0000313" key="7">
    <source>
        <dbReference type="EMBL" id="MEK8025235.1"/>
    </source>
</evidence>
<comment type="subcellular location">
    <subcellularLocation>
        <location evidence="1">Cell outer membrane</location>
    </subcellularLocation>
</comment>
<dbReference type="EMBL" id="JBBUTF010000004">
    <property type="protein sequence ID" value="MEK8025235.1"/>
    <property type="molecule type" value="Genomic_DNA"/>
</dbReference>
<sequence>MNPSCFLRPGLVAGLWLGASLCGLGPGARVQAAGTAVAVAEAADSAPARTARASRPAARMATPRSAAVVPGGAPATESLPSLPVRCIDEDRAADGEPRPGASASASEQAAQAGATAEPRQLLLQMVQDALARSHAVGASRLLADAARADQEQAEASRKPQASLVASVAPALIHTSSSSGAQLQAQVGVQFSQVLYDGGRIDRTVDWRQQQAESARLGMLTVQEQLTLAVTSLALERSRYRMQAVIYGHNVRKMACLVQALEGITTLDKGRMSELVQARKQQQQAELSQAQAVSQSRQVEARLRRLVGDGLPGTEGFASLLMAVPELPELLAGAERTSDIAALDAGAAAARELARLNETANRPQLSWNVGTSAALVRGTGAAHSGGLSAGVQLSIPLLSPTTDPGIRAARQRAEAATLQRADALESKRQRLVDTWEQSSHAFDRVRRVSGVLRDSERLRNYTLQQWQQLGRRSLFDVLSAESEHYNLRVQYVNALHDGQQMNATLLSLGSGLANWLQ</sequence>
<evidence type="ECO:0000256" key="3">
    <source>
        <dbReference type="ARBA" id="ARBA00022692"/>
    </source>
</evidence>
<dbReference type="InterPro" id="IPR051906">
    <property type="entry name" value="TolC-like"/>
</dbReference>
<proteinExistence type="predicted"/>
<evidence type="ECO:0000256" key="2">
    <source>
        <dbReference type="ARBA" id="ARBA00022452"/>
    </source>
</evidence>
<dbReference type="RefSeq" id="WP_341373023.1">
    <property type="nucleotide sequence ID" value="NZ_JBBUTF010000004.1"/>
</dbReference>
<feature type="compositionally biased region" description="Low complexity" evidence="6">
    <location>
        <begin position="100"/>
        <end position="116"/>
    </location>
</feature>
<evidence type="ECO:0000256" key="6">
    <source>
        <dbReference type="SAM" id="MobiDB-lite"/>
    </source>
</evidence>
<dbReference type="PANTHER" id="PTHR30026">
    <property type="entry name" value="OUTER MEMBRANE PROTEIN TOLC"/>
    <property type="match status" value="1"/>
</dbReference>
<evidence type="ECO:0000256" key="1">
    <source>
        <dbReference type="ARBA" id="ARBA00004442"/>
    </source>
</evidence>